<dbReference type="InterPro" id="IPR001932">
    <property type="entry name" value="PPM-type_phosphatase-like_dom"/>
</dbReference>
<evidence type="ECO:0000313" key="3">
    <source>
        <dbReference type="Proteomes" id="UP000218811"/>
    </source>
</evidence>
<protein>
    <submittedName>
        <fullName evidence="2">Protein serine/threonine phosphatase 2C</fullName>
    </submittedName>
</protein>
<sequence length="540" mass="59214">MLKRAWKPFLVTTTVIGVPAYYYYRYSAGKPTSETFDLPIRSRDSSGKVVMTSRTFPLLSKEQADARLSEHATFKATPRPDGLIWKHATAYVASNSPIEDAYASALIPRNPSDRAYPGDLLFYAILDGHGGYDTSRLLSQVLIPAVTLELHQLRNGSSATTSSSGGMQYLRSLLYPTPNSSLGPLDADPERVAHAIQTAFINLDQELTSAPLRILAEHADKLAIQKGAIPDLSQHPMALASMLPAMSGSCAIMALFDTAHQNLYVACTGDCRAVAGVYEETEDGKGSWRVEVLSEDQTGENPNEIKRVQSEHPRDERDSVIRRGRVLGGLQPTRAFGDARYKWSREVQEILSKAFLHGNDHSMRAAPAALRTPPYVTSRPEVTHRKFSFLPSSDSPTKPKSALRFVVLATDGLWDELTSEEVVALVGGHLMGLKGTVPKTTLPSVVRTTIGTPTLDGKNIKREEAKGAWAFVDENVGTHLIRNALGGANEEKLRELLSIPAPYSRNHRDDITVTVVWWEDGREKDVGASTSGDQKVRSKL</sequence>
<dbReference type="Gene3D" id="3.60.40.10">
    <property type="entry name" value="PPM-type phosphatase domain"/>
    <property type="match status" value="1"/>
</dbReference>
<dbReference type="OMA" id="GEQAMAP"/>
<name>A0A2H3JF72_WOLCO</name>
<dbReference type="InterPro" id="IPR036457">
    <property type="entry name" value="PPM-type-like_dom_sf"/>
</dbReference>
<keyword evidence="3" id="KW-1185">Reference proteome</keyword>
<dbReference type="AlphaFoldDB" id="A0A2H3JF72"/>
<dbReference type="GO" id="GO:0005739">
    <property type="term" value="C:mitochondrion"/>
    <property type="evidence" value="ECO:0007669"/>
    <property type="project" value="TreeGrafter"/>
</dbReference>
<organism evidence="2 3">
    <name type="scientific">Wolfiporia cocos (strain MD-104)</name>
    <name type="common">Brown rot fungus</name>
    <dbReference type="NCBI Taxonomy" id="742152"/>
    <lineage>
        <taxon>Eukaryota</taxon>
        <taxon>Fungi</taxon>
        <taxon>Dikarya</taxon>
        <taxon>Basidiomycota</taxon>
        <taxon>Agaricomycotina</taxon>
        <taxon>Agaricomycetes</taxon>
        <taxon>Polyporales</taxon>
        <taxon>Phaeolaceae</taxon>
        <taxon>Wolfiporia</taxon>
    </lineage>
</organism>
<dbReference type="PANTHER" id="PTHR13832">
    <property type="entry name" value="PROTEIN PHOSPHATASE 2C"/>
    <property type="match status" value="1"/>
</dbReference>
<evidence type="ECO:0000259" key="1">
    <source>
        <dbReference type="PROSITE" id="PS51746"/>
    </source>
</evidence>
<reference evidence="2 3" key="1">
    <citation type="journal article" date="2012" name="Science">
        <title>The Paleozoic origin of enzymatic lignin decomposition reconstructed from 31 fungal genomes.</title>
        <authorList>
            <person name="Floudas D."/>
            <person name="Binder M."/>
            <person name="Riley R."/>
            <person name="Barry K."/>
            <person name="Blanchette R.A."/>
            <person name="Henrissat B."/>
            <person name="Martinez A.T."/>
            <person name="Otillar R."/>
            <person name="Spatafora J.W."/>
            <person name="Yadav J.S."/>
            <person name="Aerts A."/>
            <person name="Benoit I."/>
            <person name="Boyd A."/>
            <person name="Carlson A."/>
            <person name="Copeland A."/>
            <person name="Coutinho P.M."/>
            <person name="de Vries R.P."/>
            <person name="Ferreira P."/>
            <person name="Findley K."/>
            <person name="Foster B."/>
            <person name="Gaskell J."/>
            <person name="Glotzer D."/>
            <person name="Gorecki P."/>
            <person name="Heitman J."/>
            <person name="Hesse C."/>
            <person name="Hori C."/>
            <person name="Igarashi K."/>
            <person name="Jurgens J.A."/>
            <person name="Kallen N."/>
            <person name="Kersten P."/>
            <person name="Kohler A."/>
            <person name="Kuees U."/>
            <person name="Kumar T.K.A."/>
            <person name="Kuo A."/>
            <person name="LaButti K."/>
            <person name="Larrondo L.F."/>
            <person name="Lindquist E."/>
            <person name="Ling A."/>
            <person name="Lombard V."/>
            <person name="Lucas S."/>
            <person name="Lundell T."/>
            <person name="Martin R."/>
            <person name="McLaughlin D.J."/>
            <person name="Morgenstern I."/>
            <person name="Morin E."/>
            <person name="Murat C."/>
            <person name="Nagy L.G."/>
            <person name="Nolan M."/>
            <person name="Ohm R.A."/>
            <person name="Patyshakuliyeva A."/>
            <person name="Rokas A."/>
            <person name="Ruiz-Duenas F.J."/>
            <person name="Sabat G."/>
            <person name="Salamov A."/>
            <person name="Samejima M."/>
            <person name="Schmutz J."/>
            <person name="Slot J.C."/>
            <person name="St John F."/>
            <person name="Stenlid J."/>
            <person name="Sun H."/>
            <person name="Sun S."/>
            <person name="Syed K."/>
            <person name="Tsang A."/>
            <person name="Wiebenga A."/>
            <person name="Young D."/>
            <person name="Pisabarro A."/>
            <person name="Eastwood D.C."/>
            <person name="Martin F."/>
            <person name="Cullen D."/>
            <person name="Grigoriev I.V."/>
            <person name="Hibbett D.S."/>
        </authorList>
    </citation>
    <scope>NUCLEOTIDE SEQUENCE [LARGE SCALE GENOMIC DNA]</scope>
    <source>
        <strain evidence="2 3">MD-104</strain>
    </source>
</reference>
<proteinExistence type="predicted"/>
<dbReference type="SMART" id="SM00332">
    <property type="entry name" value="PP2Cc"/>
    <property type="match status" value="1"/>
</dbReference>
<dbReference type="OrthoDB" id="420076at2759"/>
<dbReference type="STRING" id="742152.A0A2H3JF72"/>
<gene>
    <name evidence="2" type="ORF">WOLCODRAFT_162616</name>
</gene>
<dbReference type="InterPro" id="IPR015655">
    <property type="entry name" value="PP2C"/>
</dbReference>
<dbReference type="PANTHER" id="PTHR13832:SF792">
    <property type="entry name" value="GM14286P"/>
    <property type="match status" value="1"/>
</dbReference>
<accession>A0A2H3JF72</accession>
<dbReference type="PROSITE" id="PS51746">
    <property type="entry name" value="PPM_2"/>
    <property type="match status" value="1"/>
</dbReference>
<dbReference type="EMBL" id="KB468113">
    <property type="protein sequence ID" value="PCH40870.1"/>
    <property type="molecule type" value="Genomic_DNA"/>
</dbReference>
<dbReference type="Proteomes" id="UP000218811">
    <property type="component" value="Unassembled WGS sequence"/>
</dbReference>
<evidence type="ECO:0000313" key="2">
    <source>
        <dbReference type="EMBL" id="PCH40870.1"/>
    </source>
</evidence>
<feature type="domain" description="PPM-type phosphatase" evidence="1">
    <location>
        <begin position="99"/>
        <end position="518"/>
    </location>
</feature>
<dbReference type="GO" id="GO:0004741">
    <property type="term" value="F:[pyruvate dehydrogenase (acetyl-transferring)]-phosphatase activity"/>
    <property type="evidence" value="ECO:0007669"/>
    <property type="project" value="TreeGrafter"/>
</dbReference>
<dbReference type="CDD" id="cd00143">
    <property type="entry name" value="PP2Cc"/>
    <property type="match status" value="1"/>
</dbReference>
<dbReference type="Pfam" id="PF00481">
    <property type="entry name" value="PP2C"/>
    <property type="match status" value="1"/>
</dbReference>
<dbReference type="SUPFAM" id="SSF81606">
    <property type="entry name" value="PP2C-like"/>
    <property type="match status" value="1"/>
</dbReference>